<name>C2M9N5_9PORP</name>
<accession>C2M9N5</accession>
<organism evidence="1 2">
    <name type="scientific">Porphyromonas uenonis 60-3</name>
    <dbReference type="NCBI Taxonomy" id="596327"/>
    <lineage>
        <taxon>Bacteria</taxon>
        <taxon>Pseudomonadati</taxon>
        <taxon>Bacteroidota</taxon>
        <taxon>Bacteroidia</taxon>
        <taxon>Bacteroidales</taxon>
        <taxon>Porphyromonadaceae</taxon>
        <taxon>Porphyromonas</taxon>
    </lineage>
</organism>
<proteinExistence type="predicted"/>
<protein>
    <submittedName>
        <fullName evidence="1">Uncharacterized protein</fullName>
    </submittedName>
</protein>
<dbReference type="InterPro" id="IPR032252">
    <property type="entry name" value="DUF4827"/>
</dbReference>
<comment type="caution">
    <text evidence="1">The sequence shown here is derived from an EMBL/GenBank/DDBJ whole genome shotgun (WGS) entry which is preliminary data.</text>
</comment>
<sequence>MKATNHTFTALVTLVLMLLLGQGVLTSCRDKQHIKSLSEMLRDEQKIIDNFIQEQGMNVQEGVEEQREFDPGVWYKFPNGVYMQVLDKGAELATPERTRVMLRMKGRFIAPEYNPSFDNLSKGYQQSTEFIYINSRDRNGSIHYKLIQEQFGHSIDALMCEGIAYPLTMVGNGAKIRLLIPFLLGPNIAYNAGAPMYCEEVWYQFVEES</sequence>
<dbReference type="AlphaFoldDB" id="C2M9N5"/>
<keyword evidence="2" id="KW-1185">Reference proteome</keyword>
<dbReference type="EMBL" id="ACLR01000034">
    <property type="protein sequence ID" value="EEK17585.1"/>
    <property type="molecule type" value="Genomic_DNA"/>
</dbReference>
<evidence type="ECO:0000313" key="2">
    <source>
        <dbReference type="Proteomes" id="UP000003303"/>
    </source>
</evidence>
<gene>
    <name evidence="1" type="ORF">PORUE0001_0185</name>
</gene>
<dbReference type="Proteomes" id="UP000003303">
    <property type="component" value="Unassembled WGS sequence"/>
</dbReference>
<dbReference type="GO" id="GO:0003755">
    <property type="term" value="F:peptidyl-prolyl cis-trans isomerase activity"/>
    <property type="evidence" value="ECO:0007669"/>
    <property type="project" value="InterPro"/>
</dbReference>
<dbReference type="RefSeq" id="WP_007364620.1">
    <property type="nucleotide sequence ID" value="NZ_ACLR01000034.1"/>
</dbReference>
<dbReference type="eggNOG" id="ENOG5032PII">
    <property type="taxonomic scope" value="Bacteria"/>
</dbReference>
<dbReference type="STRING" id="596327.PORUE0001_0185"/>
<dbReference type="OrthoDB" id="1096383at2"/>
<dbReference type="InterPro" id="IPR046357">
    <property type="entry name" value="PPIase_dom_sf"/>
</dbReference>
<evidence type="ECO:0000313" key="1">
    <source>
        <dbReference type="EMBL" id="EEK17585.1"/>
    </source>
</evidence>
<reference evidence="1 2" key="1">
    <citation type="submission" date="2009-04" db="EMBL/GenBank/DDBJ databases">
        <authorList>
            <person name="Sebastian Y."/>
            <person name="Madupu R."/>
            <person name="Durkin A.S."/>
            <person name="Torralba M."/>
            <person name="Methe B."/>
            <person name="Sutton G.G."/>
            <person name="Strausberg R.L."/>
            <person name="Nelson K.E."/>
        </authorList>
    </citation>
    <scope>NUCLEOTIDE SEQUENCE [LARGE SCALE GENOMIC DNA]</scope>
    <source>
        <strain evidence="1 2">60-3</strain>
    </source>
</reference>
<dbReference type="Pfam" id="PF16109">
    <property type="entry name" value="DUF4827"/>
    <property type="match status" value="1"/>
</dbReference>
<dbReference type="Gene3D" id="3.10.50.40">
    <property type="match status" value="1"/>
</dbReference>
<dbReference type="PROSITE" id="PS51257">
    <property type="entry name" value="PROKAR_LIPOPROTEIN"/>
    <property type="match status" value="1"/>
</dbReference>